<dbReference type="OrthoDB" id="550577at2759"/>
<dbReference type="EMBL" id="ML976620">
    <property type="protein sequence ID" value="KAF1840424.1"/>
    <property type="molecule type" value="Genomic_DNA"/>
</dbReference>
<evidence type="ECO:0000313" key="5">
    <source>
        <dbReference type="EMBL" id="KAF1840424.1"/>
    </source>
</evidence>
<dbReference type="Pfam" id="PF00686">
    <property type="entry name" value="CBM_20"/>
    <property type="match status" value="1"/>
</dbReference>
<accession>A0A9P4L3K6</accession>
<proteinExistence type="predicted"/>
<name>A0A9P4L3K6_9PLEO</name>
<keyword evidence="1" id="KW-0119">Carbohydrate metabolism</keyword>
<sequence length="134" mass="14866">MKFSTSTLAFLFLGAATAAPVEVSSEVAERAANCVVKFNITIGRSTSFKMVGSLPELGNWNYDAAKESTLENAQFSYAYFSRELNLAPGTTIRYKYGRVDANTGQFAWDQTGERSYTAPQTCTQTIFHVDSWKF</sequence>
<dbReference type="GeneID" id="63855386"/>
<dbReference type="SUPFAM" id="SSF49452">
    <property type="entry name" value="Starch-binding domain-like"/>
    <property type="match status" value="1"/>
</dbReference>
<dbReference type="GO" id="GO:0000272">
    <property type="term" value="P:polysaccharide catabolic process"/>
    <property type="evidence" value="ECO:0007669"/>
    <property type="project" value="UniProtKB-KW"/>
</dbReference>
<dbReference type="InterPro" id="IPR002044">
    <property type="entry name" value="CBM20"/>
</dbReference>
<organism evidence="5 6">
    <name type="scientific">Cucurbitaria berberidis CBS 394.84</name>
    <dbReference type="NCBI Taxonomy" id="1168544"/>
    <lineage>
        <taxon>Eukaryota</taxon>
        <taxon>Fungi</taxon>
        <taxon>Dikarya</taxon>
        <taxon>Ascomycota</taxon>
        <taxon>Pezizomycotina</taxon>
        <taxon>Dothideomycetes</taxon>
        <taxon>Pleosporomycetidae</taxon>
        <taxon>Pleosporales</taxon>
        <taxon>Pleosporineae</taxon>
        <taxon>Cucurbitariaceae</taxon>
        <taxon>Cucurbitaria</taxon>
    </lineage>
</organism>
<keyword evidence="3" id="KW-0732">Signal</keyword>
<feature type="domain" description="CBM20" evidence="4">
    <location>
        <begin position="28"/>
        <end position="134"/>
    </location>
</feature>
<dbReference type="AlphaFoldDB" id="A0A9P4L3K6"/>
<dbReference type="Proteomes" id="UP000800039">
    <property type="component" value="Unassembled WGS sequence"/>
</dbReference>
<comment type="caution">
    <text evidence="5">The sequence shown here is derived from an EMBL/GenBank/DDBJ whole genome shotgun (WGS) entry which is preliminary data.</text>
</comment>
<evidence type="ECO:0000256" key="3">
    <source>
        <dbReference type="SAM" id="SignalP"/>
    </source>
</evidence>
<dbReference type="InterPro" id="IPR013784">
    <property type="entry name" value="Carb-bd-like_fold"/>
</dbReference>
<keyword evidence="2" id="KW-0624">Polysaccharide degradation</keyword>
<keyword evidence="6" id="KW-1185">Reference proteome</keyword>
<dbReference type="InterPro" id="IPR013783">
    <property type="entry name" value="Ig-like_fold"/>
</dbReference>
<evidence type="ECO:0000256" key="2">
    <source>
        <dbReference type="ARBA" id="ARBA00023326"/>
    </source>
</evidence>
<protein>
    <submittedName>
        <fullName evidence="5">Carbohydrate-binding module family 20 protein</fullName>
    </submittedName>
</protein>
<evidence type="ECO:0000256" key="1">
    <source>
        <dbReference type="ARBA" id="ARBA00023277"/>
    </source>
</evidence>
<dbReference type="GO" id="GO:2001070">
    <property type="term" value="F:starch binding"/>
    <property type="evidence" value="ECO:0007669"/>
    <property type="project" value="InterPro"/>
</dbReference>
<feature type="chain" id="PRO_5040306879" evidence="3">
    <location>
        <begin position="19"/>
        <end position="134"/>
    </location>
</feature>
<feature type="signal peptide" evidence="3">
    <location>
        <begin position="1"/>
        <end position="18"/>
    </location>
</feature>
<reference evidence="5" key="1">
    <citation type="submission" date="2020-01" db="EMBL/GenBank/DDBJ databases">
        <authorList>
            <consortium name="DOE Joint Genome Institute"/>
            <person name="Haridas S."/>
            <person name="Albert R."/>
            <person name="Binder M."/>
            <person name="Bloem J."/>
            <person name="Labutti K."/>
            <person name="Salamov A."/>
            <person name="Andreopoulos B."/>
            <person name="Baker S.E."/>
            <person name="Barry K."/>
            <person name="Bills G."/>
            <person name="Bluhm B.H."/>
            <person name="Cannon C."/>
            <person name="Castanera R."/>
            <person name="Culley D.E."/>
            <person name="Daum C."/>
            <person name="Ezra D."/>
            <person name="Gonzalez J.B."/>
            <person name="Henrissat B."/>
            <person name="Kuo A."/>
            <person name="Liang C."/>
            <person name="Lipzen A."/>
            <person name="Lutzoni F."/>
            <person name="Magnuson J."/>
            <person name="Mondo S."/>
            <person name="Nolan M."/>
            <person name="Ohm R."/>
            <person name="Pangilinan J."/>
            <person name="Park H.-J."/>
            <person name="Ramirez L."/>
            <person name="Alfaro M."/>
            <person name="Sun H."/>
            <person name="Tritt A."/>
            <person name="Yoshinaga Y."/>
            <person name="Zwiers L.-H."/>
            <person name="Turgeon B.G."/>
            <person name="Goodwin S.B."/>
            <person name="Spatafora J.W."/>
            <person name="Crous P.W."/>
            <person name="Grigoriev I.V."/>
        </authorList>
    </citation>
    <scope>NUCLEOTIDE SEQUENCE</scope>
    <source>
        <strain evidence="5">CBS 394.84</strain>
    </source>
</reference>
<dbReference type="PROSITE" id="PS51166">
    <property type="entry name" value="CBM20"/>
    <property type="match status" value="1"/>
</dbReference>
<gene>
    <name evidence="5" type="ORF">K460DRAFT_421377</name>
</gene>
<dbReference type="SMART" id="SM01065">
    <property type="entry name" value="CBM_2"/>
    <property type="match status" value="1"/>
</dbReference>
<dbReference type="Gene3D" id="2.60.40.10">
    <property type="entry name" value="Immunoglobulins"/>
    <property type="match status" value="1"/>
</dbReference>
<evidence type="ECO:0000259" key="4">
    <source>
        <dbReference type="PROSITE" id="PS51166"/>
    </source>
</evidence>
<evidence type="ECO:0000313" key="6">
    <source>
        <dbReference type="Proteomes" id="UP000800039"/>
    </source>
</evidence>
<dbReference type="RefSeq" id="XP_040782987.1">
    <property type="nucleotide sequence ID" value="XM_040938136.1"/>
</dbReference>